<gene>
    <name evidence="11" type="ORF">ACFPIK_12930</name>
</gene>
<dbReference type="PANTHER" id="PTHR11596">
    <property type="entry name" value="ALKALINE PHOSPHATASE"/>
    <property type="match status" value="1"/>
</dbReference>
<evidence type="ECO:0000256" key="9">
    <source>
        <dbReference type="RuleBase" id="RU003946"/>
    </source>
</evidence>
<accession>A0ABW0C081</accession>
<keyword evidence="12" id="KW-1185">Reference proteome</keyword>
<keyword evidence="8" id="KW-0460">Magnesium</keyword>
<proteinExistence type="inferred from homology"/>
<evidence type="ECO:0000313" key="12">
    <source>
        <dbReference type="Proteomes" id="UP001596163"/>
    </source>
</evidence>
<protein>
    <submittedName>
        <fullName evidence="11">Alkaline phosphatase</fullName>
    </submittedName>
</protein>
<evidence type="ECO:0000256" key="8">
    <source>
        <dbReference type="ARBA" id="ARBA00022842"/>
    </source>
</evidence>
<comment type="similarity">
    <text evidence="3 9">Belongs to the alkaline phosphatase family.</text>
</comment>
<comment type="cofactor">
    <cofactor evidence="1">
        <name>Mg(2+)</name>
        <dbReference type="ChEBI" id="CHEBI:18420"/>
    </cofactor>
</comment>
<dbReference type="PROSITE" id="PS00123">
    <property type="entry name" value="ALKALINE_PHOSPHATASE"/>
    <property type="match status" value="1"/>
</dbReference>
<evidence type="ECO:0000256" key="10">
    <source>
        <dbReference type="SAM" id="SignalP"/>
    </source>
</evidence>
<organism evidence="11 12">
    <name type="scientific">Algoriphagus aquatilis</name>
    <dbReference type="NCBI Taxonomy" id="490186"/>
    <lineage>
        <taxon>Bacteria</taxon>
        <taxon>Pseudomonadati</taxon>
        <taxon>Bacteroidota</taxon>
        <taxon>Cytophagia</taxon>
        <taxon>Cytophagales</taxon>
        <taxon>Cyclobacteriaceae</taxon>
        <taxon>Algoriphagus</taxon>
    </lineage>
</organism>
<keyword evidence="6" id="KW-0378">Hydrolase</keyword>
<dbReference type="InterPro" id="IPR018299">
    <property type="entry name" value="Alkaline_phosphatase_AS"/>
</dbReference>
<dbReference type="CDD" id="cd16012">
    <property type="entry name" value="ALP"/>
    <property type="match status" value="1"/>
</dbReference>
<feature type="chain" id="PRO_5046871528" evidence="10">
    <location>
        <begin position="21"/>
        <end position="357"/>
    </location>
</feature>
<dbReference type="EMBL" id="JBHSKS010000010">
    <property type="protein sequence ID" value="MFC5192674.1"/>
    <property type="molecule type" value="Genomic_DNA"/>
</dbReference>
<dbReference type="PRINTS" id="PR00113">
    <property type="entry name" value="ALKPHPHTASE"/>
</dbReference>
<dbReference type="Proteomes" id="UP001596163">
    <property type="component" value="Unassembled WGS sequence"/>
</dbReference>
<feature type="signal peptide" evidence="10">
    <location>
        <begin position="1"/>
        <end position="20"/>
    </location>
</feature>
<evidence type="ECO:0000256" key="6">
    <source>
        <dbReference type="ARBA" id="ARBA00022801"/>
    </source>
</evidence>
<dbReference type="InterPro" id="IPR001952">
    <property type="entry name" value="Alkaline_phosphatase"/>
</dbReference>
<dbReference type="InterPro" id="IPR017850">
    <property type="entry name" value="Alkaline_phosphatase_core_sf"/>
</dbReference>
<evidence type="ECO:0000256" key="7">
    <source>
        <dbReference type="ARBA" id="ARBA00022833"/>
    </source>
</evidence>
<name>A0ABW0C081_9BACT</name>
<dbReference type="Pfam" id="PF00245">
    <property type="entry name" value="Alk_phosphatase"/>
    <property type="match status" value="2"/>
</dbReference>
<comment type="cofactor">
    <cofactor evidence="2">
        <name>Zn(2+)</name>
        <dbReference type="ChEBI" id="CHEBI:29105"/>
    </cofactor>
</comment>
<dbReference type="PANTHER" id="PTHR11596:SF5">
    <property type="entry name" value="ALKALINE PHOSPHATASE"/>
    <property type="match status" value="1"/>
</dbReference>
<keyword evidence="5" id="KW-0479">Metal-binding</keyword>
<evidence type="ECO:0000313" key="11">
    <source>
        <dbReference type="EMBL" id="MFC5192674.1"/>
    </source>
</evidence>
<dbReference type="SUPFAM" id="SSF53649">
    <property type="entry name" value="Alkaline phosphatase-like"/>
    <property type="match status" value="1"/>
</dbReference>
<dbReference type="Gene3D" id="3.40.720.10">
    <property type="entry name" value="Alkaline Phosphatase, subunit A"/>
    <property type="match status" value="1"/>
</dbReference>
<keyword evidence="4" id="KW-0597">Phosphoprotein</keyword>
<keyword evidence="10" id="KW-0732">Signal</keyword>
<comment type="caution">
    <text evidence="11">The sequence shown here is derived from an EMBL/GenBank/DDBJ whole genome shotgun (WGS) entry which is preliminary data.</text>
</comment>
<evidence type="ECO:0000256" key="3">
    <source>
        <dbReference type="ARBA" id="ARBA00005984"/>
    </source>
</evidence>
<dbReference type="SMART" id="SM00098">
    <property type="entry name" value="alkPPc"/>
    <property type="match status" value="1"/>
</dbReference>
<dbReference type="RefSeq" id="WP_377915914.1">
    <property type="nucleotide sequence ID" value="NZ_JBHSKS010000010.1"/>
</dbReference>
<evidence type="ECO:0000256" key="1">
    <source>
        <dbReference type="ARBA" id="ARBA00001946"/>
    </source>
</evidence>
<reference evidence="12" key="1">
    <citation type="journal article" date="2019" name="Int. J. Syst. Evol. Microbiol.">
        <title>The Global Catalogue of Microorganisms (GCM) 10K type strain sequencing project: providing services to taxonomists for standard genome sequencing and annotation.</title>
        <authorList>
            <consortium name="The Broad Institute Genomics Platform"/>
            <consortium name="The Broad Institute Genome Sequencing Center for Infectious Disease"/>
            <person name="Wu L."/>
            <person name="Ma J."/>
        </authorList>
    </citation>
    <scope>NUCLEOTIDE SEQUENCE [LARGE SCALE GENOMIC DNA]</scope>
    <source>
        <strain evidence="12">CGMCC 1.7030</strain>
    </source>
</reference>
<keyword evidence="7" id="KW-0862">Zinc</keyword>
<evidence type="ECO:0000256" key="2">
    <source>
        <dbReference type="ARBA" id="ARBA00001947"/>
    </source>
</evidence>
<evidence type="ECO:0000256" key="5">
    <source>
        <dbReference type="ARBA" id="ARBA00022723"/>
    </source>
</evidence>
<sequence>MKKRYLILLALSLCSSPTWAQKKVKHPKNIILMIGDGMGVSQIYAGMTGNFGQLNLERMPVVGFHKNQASNAFVTDSAAGATAFSCGVKTYNGAIGVDAAGNPLPTILEMAEENGLATGLIATCSITHATPASFISHQPSRSLDEDIAKDFLATDIDVFIGGGRKFFADRKDGLNLVDSLKSRNYQIAHSIEEVQQVKSGKLAAFLADEQQPRYSAGRGDQLVKSTETGLELLKTNKKGMFLMIEGSQIDWGGHGNDTQYIVEEMIDFDQAIGKVLDFAEKDGNTLVIITADHETGGFSVNKGDTKTGMVEGKFTTGSHTGVMIPVFAYGPGSEKFAGIYENNSIFHKMVEAFRFKK</sequence>
<evidence type="ECO:0000256" key="4">
    <source>
        <dbReference type="ARBA" id="ARBA00022553"/>
    </source>
</evidence>